<evidence type="ECO:0000256" key="2">
    <source>
        <dbReference type="ARBA" id="ARBA00012908"/>
    </source>
</evidence>
<feature type="binding site" evidence="11">
    <location>
        <position position="50"/>
    </location>
    <ligand>
        <name>substrate</name>
    </ligand>
</feature>
<organism evidence="14 15">
    <name type="scientific">Methanobrevibacter woesei</name>
    <dbReference type="NCBI Taxonomy" id="190976"/>
    <lineage>
        <taxon>Archaea</taxon>
        <taxon>Methanobacteriati</taxon>
        <taxon>Methanobacteriota</taxon>
        <taxon>Methanomada group</taxon>
        <taxon>Methanobacteria</taxon>
        <taxon>Methanobacteriales</taxon>
        <taxon>Methanobacteriaceae</taxon>
        <taxon>Methanobrevibacter</taxon>
    </lineage>
</organism>
<dbReference type="EC" id="2.7.4.26" evidence="2 10"/>
<keyword evidence="8" id="KW-0414">Isoprene biosynthesis</keyword>
<dbReference type="GO" id="GO:0005524">
    <property type="term" value="F:ATP binding"/>
    <property type="evidence" value="ECO:0007669"/>
    <property type="project" value="UniProtKB-KW"/>
</dbReference>
<name>A0A2U1S7J4_9EURY</name>
<keyword evidence="5 10" id="KW-0547">Nucleotide-binding</keyword>
<dbReference type="NCBIfam" id="NF040647">
    <property type="entry name" value="IPPK_Arch"/>
    <property type="match status" value="1"/>
</dbReference>
<dbReference type="InterPro" id="IPR001057">
    <property type="entry name" value="Glu/AcGlu_kinase"/>
</dbReference>
<comment type="subunit">
    <text evidence="10">Homodimer.</text>
</comment>
<feature type="binding site" evidence="11">
    <location>
        <position position="219"/>
    </location>
    <ligand>
        <name>ATP</name>
        <dbReference type="ChEBI" id="CHEBI:30616"/>
    </ligand>
</feature>
<evidence type="ECO:0000313" key="15">
    <source>
        <dbReference type="Proteomes" id="UP000245577"/>
    </source>
</evidence>
<keyword evidence="15" id="KW-1185">Reference proteome</keyword>
<dbReference type="EMBL" id="MZGU01000004">
    <property type="protein sequence ID" value="PWB86065.1"/>
    <property type="molecule type" value="Genomic_DNA"/>
</dbReference>
<dbReference type="SUPFAM" id="SSF53633">
    <property type="entry name" value="Carbamate kinase-like"/>
    <property type="match status" value="1"/>
</dbReference>
<dbReference type="InterPro" id="IPR001048">
    <property type="entry name" value="Asp/Glu/Uridylate_kinase"/>
</dbReference>
<evidence type="ECO:0000256" key="8">
    <source>
        <dbReference type="ARBA" id="ARBA00023229"/>
    </source>
</evidence>
<feature type="binding site" evidence="11">
    <location>
        <position position="51"/>
    </location>
    <ligand>
        <name>ATP</name>
        <dbReference type="ChEBI" id="CHEBI:30616"/>
    </ligand>
</feature>
<feature type="binding site" evidence="11">
    <location>
        <begin position="183"/>
        <end position="188"/>
    </location>
    <ligand>
        <name>ATP</name>
        <dbReference type="ChEBI" id="CHEBI:30616"/>
    </ligand>
</feature>
<evidence type="ECO:0000256" key="5">
    <source>
        <dbReference type="ARBA" id="ARBA00022741"/>
    </source>
</evidence>
<keyword evidence="4 10" id="KW-0808">Transferase</keyword>
<evidence type="ECO:0000259" key="13">
    <source>
        <dbReference type="Pfam" id="PF00696"/>
    </source>
</evidence>
<keyword evidence="6 10" id="KW-0418">Kinase</keyword>
<feature type="domain" description="Aspartate/glutamate/uridylate kinase" evidence="13">
    <location>
        <begin position="1"/>
        <end position="241"/>
    </location>
</feature>
<dbReference type="PANTHER" id="PTHR43654">
    <property type="entry name" value="GLUTAMATE 5-KINASE"/>
    <property type="match status" value="1"/>
</dbReference>
<evidence type="ECO:0000256" key="4">
    <source>
        <dbReference type="ARBA" id="ARBA00022679"/>
    </source>
</evidence>
<dbReference type="GO" id="GO:0016114">
    <property type="term" value="P:terpenoid biosynthetic process"/>
    <property type="evidence" value="ECO:0007669"/>
    <property type="project" value="TreeGrafter"/>
</dbReference>
<dbReference type="PANTHER" id="PTHR43654:SF1">
    <property type="entry name" value="ISOPENTENYL PHOSPHATE KINASE"/>
    <property type="match status" value="1"/>
</dbReference>
<dbReference type="GO" id="GO:0102043">
    <property type="term" value="F:isopentenyl phosphate kinase activity"/>
    <property type="evidence" value="ECO:0007669"/>
    <property type="project" value="UniProtKB-EC"/>
</dbReference>
<feature type="binding site" evidence="11">
    <location>
        <begin position="5"/>
        <end position="9"/>
    </location>
    <ligand>
        <name>ATP</name>
        <dbReference type="ChEBI" id="CHEBI:30616"/>
    </ligand>
</feature>
<evidence type="ECO:0000256" key="6">
    <source>
        <dbReference type="ARBA" id="ARBA00022777"/>
    </source>
</evidence>
<evidence type="ECO:0000256" key="9">
    <source>
        <dbReference type="ARBA" id="ARBA00049063"/>
    </source>
</evidence>
<comment type="catalytic activity">
    <reaction evidence="9 10">
        <text>isopentenyl phosphate + ATP = isopentenyl diphosphate + ADP</text>
        <dbReference type="Rhea" id="RHEA:33963"/>
        <dbReference type="ChEBI" id="CHEBI:30616"/>
        <dbReference type="ChEBI" id="CHEBI:65078"/>
        <dbReference type="ChEBI" id="CHEBI:128769"/>
        <dbReference type="ChEBI" id="CHEBI:456216"/>
        <dbReference type="EC" id="2.7.4.26"/>
    </reaction>
</comment>
<gene>
    <name evidence="14" type="primary">proB</name>
    <name evidence="14" type="ORF">MBBWO_09190</name>
</gene>
<feature type="binding site" evidence="11">
    <location>
        <position position="55"/>
    </location>
    <ligand>
        <name>substrate</name>
    </ligand>
</feature>
<reference evidence="14 15" key="1">
    <citation type="submission" date="2017-03" db="EMBL/GenBank/DDBJ databases">
        <title>Genome sequence of Methanobrevibacter wosei.</title>
        <authorList>
            <person name="Poehlein A."/>
            <person name="Seedorf H."/>
            <person name="Daniel R."/>
        </authorList>
    </citation>
    <scope>NUCLEOTIDE SEQUENCE [LARGE SCALE GENOMIC DNA]</scope>
    <source>
        <strain evidence="14 15">DSM 11979</strain>
    </source>
</reference>
<accession>A0A2U1S7J4</accession>
<comment type="function">
    <text evidence="10">Catalyzes the formation of isopentenyl diphosphate (IPP), the building block of all isoprenoids.</text>
</comment>
<dbReference type="PRINTS" id="PR00474">
    <property type="entry name" value="GLU5KINASE"/>
</dbReference>
<dbReference type="RefSeq" id="WP_116669704.1">
    <property type="nucleotide sequence ID" value="NZ_CAWVJM010000001.1"/>
</dbReference>
<keyword evidence="7 10" id="KW-0067">ATP-binding</keyword>
<dbReference type="Gene3D" id="3.40.1160.10">
    <property type="entry name" value="Acetylglutamate kinase-like"/>
    <property type="match status" value="1"/>
</dbReference>
<evidence type="ECO:0000256" key="7">
    <source>
        <dbReference type="ARBA" id="ARBA00022840"/>
    </source>
</evidence>
<evidence type="ECO:0000256" key="12">
    <source>
        <dbReference type="PIRSR" id="PIRSR016496-2"/>
    </source>
</evidence>
<comment type="caution">
    <text evidence="14">The sequence shown here is derived from an EMBL/GenBank/DDBJ whole genome shotgun (WGS) entry which is preliminary data.</text>
</comment>
<dbReference type="Proteomes" id="UP000245577">
    <property type="component" value="Unassembled WGS sequence"/>
</dbReference>
<dbReference type="AlphaFoldDB" id="A0A2U1S7J4"/>
<dbReference type="InterPro" id="IPR024192">
    <property type="entry name" value="Fosfomycin_R_FomA-type"/>
</dbReference>
<evidence type="ECO:0000256" key="1">
    <source>
        <dbReference type="ARBA" id="ARBA00010540"/>
    </source>
</evidence>
<protein>
    <recommendedName>
        <fullName evidence="3 10">Isopentenyl phosphate kinase</fullName>
        <shortName evidence="10">IPK</shortName>
        <ecNumber evidence="2 10">2.7.4.26</ecNumber>
    </recommendedName>
</protein>
<feature type="binding site" evidence="11">
    <location>
        <position position="178"/>
    </location>
    <ligand>
        <name>ATP</name>
        <dbReference type="ChEBI" id="CHEBI:30616"/>
    </ligand>
</feature>
<evidence type="ECO:0000256" key="10">
    <source>
        <dbReference type="PIRNR" id="PIRNR016496"/>
    </source>
</evidence>
<evidence type="ECO:0000256" key="11">
    <source>
        <dbReference type="PIRSR" id="PIRSR016496-1"/>
    </source>
</evidence>
<sequence>MIILKIGGSILTKKDSIESEIDEGNLKRIASEIKSSIDNSKKDLVIVHGAGSFGHPPAKKYKIGEPFSKEEYPEKRIGFAKTQNAVKKLNMLICDALIKEDLPVVAIPASSFITTTNKRVSEGNLDRFNKFLEKGYIPIIYGDVVLDNELEMAVISGDQIIQYLAINLKADQVILGTDVDGVYNKNPKTHEDAVFFERFSSLDDLDTLEGTTNVDVTGGMVGKIKELLYLADLGIESKIINADIENNVYKALENEELKGTIISKN</sequence>
<dbReference type="OrthoDB" id="15328at2157"/>
<dbReference type="CDD" id="cd04241">
    <property type="entry name" value="AAK_FomA-like"/>
    <property type="match status" value="1"/>
</dbReference>
<evidence type="ECO:0000313" key="14">
    <source>
        <dbReference type="EMBL" id="PWB86065.1"/>
    </source>
</evidence>
<dbReference type="GO" id="GO:0005829">
    <property type="term" value="C:cytosol"/>
    <property type="evidence" value="ECO:0007669"/>
    <property type="project" value="TreeGrafter"/>
</dbReference>
<dbReference type="PIRSF" id="PIRSF016496">
    <property type="entry name" value="Kin_FomA"/>
    <property type="match status" value="1"/>
</dbReference>
<feature type="site" description="Transition state stabilizer" evidence="12">
    <location>
        <position position="14"/>
    </location>
</feature>
<feature type="binding site" evidence="11">
    <location>
        <position position="223"/>
    </location>
    <ligand>
        <name>ATP</name>
        <dbReference type="ChEBI" id="CHEBI:30616"/>
    </ligand>
</feature>
<comment type="similarity">
    <text evidence="1 10">Belongs to the isopentenyl phosphate kinase family.</text>
</comment>
<evidence type="ECO:0000256" key="3">
    <source>
        <dbReference type="ARBA" id="ARBA00017267"/>
    </source>
</evidence>
<feature type="binding site" evidence="11">
    <location>
        <position position="157"/>
    </location>
    <ligand>
        <name>substrate</name>
    </ligand>
</feature>
<dbReference type="Pfam" id="PF00696">
    <property type="entry name" value="AA_kinase"/>
    <property type="match status" value="1"/>
</dbReference>
<dbReference type="GO" id="GO:0016301">
    <property type="term" value="F:kinase activity"/>
    <property type="evidence" value="ECO:0007669"/>
    <property type="project" value="UniProtKB-KW"/>
</dbReference>
<proteinExistence type="inferred from homology"/>
<dbReference type="InterPro" id="IPR036393">
    <property type="entry name" value="AceGlu_kinase-like_sf"/>
</dbReference>